<dbReference type="GO" id="GO:0008168">
    <property type="term" value="F:methyltransferase activity"/>
    <property type="evidence" value="ECO:0007669"/>
    <property type="project" value="UniProtKB-KW"/>
</dbReference>
<dbReference type="AlphaFoldDB" id="A0ABD3RKE3"/>
<dbReference type="PANTHER" id="PTHR12176">
    <property type="entry name" value="SAM-DEPENDENT METHYLTRANSFERASE SUPERFAMILY PROTEIN"/>
    <property type="match status" value="1"/>
</dbReference>
<feature type="domain" description="Methyltransferase type 11" evidence="4">
    <location>
        <begin position="58"/>
        <end position="160"/>
    </location>
</feature>
<keyword evidence="3" id="KW-0808">Transferase</keyword>
<evidence type="ECO:0000313" key="5">
    <source>
        <dbReference type="EMBL" id="KAL3812226.1"/>
    </source>
</evidence>
<evidence type="ECO:0000313" key="6">
    <source>
        <dbReference type="Proteomes" id="UP001634393"/>
    </source>
</evidence>
<organism evidence="5 6">
    <name type="scientific">Penstemon smallii</name>
    <dbReference type="NCBI Taxonomy" id="265156"/>
    <lineage>
        <taxon>Eukaryota</taxon>
        <taxon>Viridiplantae</taxon>
        <taxon>Streptophyta</taxon>
        <taxon>Embryophyta</taxon>
        <taxon>Tracheophyta</taxon>
        <taxon>Spermatophyta</taxon>
        <taxon>Magnoliopsida</taxon>
        <taxon>eudicotyledons</taxon>
        <taxon>Gunneridae</taxon>
        <taxon>Pentapetalae</taxon>
        <taxon>asterids</taxon>
        <taxon>lamiids</taxon>
        <taxon>Lamiales</taxon>
        <taxon>Plantaginaceae</taxon>
        <taxon>Cheloneae</taxon>
        <taxon>Penstemon</taxon>
    </lineage>
</organism>
<evidence type="ECO:0000256" key="3">
    <source>
        <dbReference type="ARBA" id="ARBA00022679"/>
    </source>
</evidence>
<dbReference type="Pfam" id="PF08241">
    <property type="entry name" value="Methyltransf_11"/>
    <property type="match status" value="1"/>
</dbReference>
<dbReference type="InterPro" id="IPR013216">
    <property type="entry name" value="Methyltransf_11"/>
</dbReference>
<keyword evidence="2" id="KW-0489">Methyltransferase</keyword>
<proteinExistence type="inferred from homology"/>
<dbReference type="EMBL" id="JBJXBP010000008">
    <property type="protein sequence ID" value="KAL3812226.1"/>
    <property type="molecule type" value="Genomic_DNA"/>
</dbReference>
<dbReference type="SUPFAM" id="SSF53335">
    <property type="entry name" value="S-adenosyl-L-methionine-dependent methyltransferases"/>
    <property type="match status" value="1"/>
</dbReference>
<dbReference type="GO" id="GO:0009820">
    <property type="term" value="P:alkaloid metabolic process"/>
    <property type="evidence" value="ECO:0007669"/>
    <property type="project" value="UniProtKB-KW"/>
</dbReference>
<dbReference type="FunFam" id="3.40.50.150:FF:000224">
    <property type="entry name" value="S-adenosyl-L-methionine-dependent methyltransferases superfamily protein"/>
    <property type="match status" value="1"/>
</dbReference>
<accession>A0ABD3RKE3</accession>
<name>A0ABD3RKE3_9LAMI</name>
<dbReference type="Proteomes" id="UP001634393">
    <property type="component" value="Unassembled WGS sequence"/>
</dbReference>
<gene>
    <name evidence="5" type="ORF">ACJIZ3_013494</name>
</gene>
<dbReference type="InterPro" id="IPR051419">
    <property type="entry name" value="Lys/N-term_MeTrsfase_sf"/>
</dbReference>
<evidence type="ECO:0000256" key="2">
    <source>
        <dbReference type="ARBA" id="ARBA00022603"/>
    </source>
</evidence>
<dbReference type="PANTHER" id="PTHR12176:SF79">
    <property type="entry name" value="METHYLTRANSFERASE TYPE 11 DOMAIN-CONTAINING PROTEIN"/>
    <property type="match status" value="1"/>
</dbReference>
<dbReference type="Gene3D" id="3.40.50.150">
    <property type="entry name" value="Vaccinia Virus protein VP39"/>
    <property type="match status" value="1"/>
</dbReference>
<sequence length="240" mass="27161">MTAGNVPATGSHTQAYGEEWYWDNRYTHDPSTFDWYQKYSSLAPLLRLYIPFPHHPILVVGSGNSAFSEGMADDGYDAVVNIDISSVVIETMQKKYYNRPQLKYMKMDVRDMSAFDKNSFDAVIDKGTLDSLLCGHNARQNAAKMLEEVYRVLKDKGVYILITYGSPVYRLSLLKDSRSWTVKLHVIGRSASFINATKQEINTRDLTSPIPIDTNGGFTETVLGKNSDLHYIYVCIKDNC</sequence>
<protein>
    <recommendedName>
        <fullName evidence="4">Methyltransferase type 11 domain-containing protein</fullName>
    </recommendedName>
</protein>
<dbReference type="CDD" id="cd02440">
    <property type="entry name" value="AdoMet_MTases"/>
    <property type="match status" value="1"/>
</dbReference>
<dbReference type="GO" id="GO:0032259">
    <property type="term" value="P:methylation"/>
    <property type="evidence" value="ECO:0007669"/>
    <property type="project" value="UniProtKB-KW"/>
</dbReference>
<evidence type="ECO:0000256" key="1">
    <source>
        <dbReference type="ARBA" id="ARBA00008361"/>
    </source>
</evidence>
<comment type="caution">
    <text evidence="5">The sequence shown here is derived from an EMBL/GenBank/DDBJ whole genome shotgun (WGS) entry which is preliminary data.</text>
</comment>
<evidence type="ECO:0000259" key="4">
    <source>
        <dbReference type="Pfam" id="PF08241"/>
    </source>
</evidence>
<dbReference type="InterPro" id="IPR029063">
    <property type="entry name" value="SAM-dependent_MTases_sf"/>
</dbReference>
<comment type="similarity">
    <text evidence="1">Belongs to the methyltransferase superfamily.</text>
</comment>
<keyword evidence="6" id="KW-1185">Reference proteome</keyword>
<reference evidence="5 6" key="1">
    <citation type="submission" date="2024-12" db="EMBL/GenBank/DDBJ databases">
        <title>The unique morphological basis and parallel evolutionary history of personate flowers in Penstemon.</title>
        <authorList>
            <person name="Depatie T.H."/>
            <person name="Wessinger C.A."/>
        </authorList>
    </citation>
    <scope>NUCLEOTIDE SEQUENCE [LARGE SCALE GENOMIC DNA]</scope>
    <source>
        <strain evidence="5">WTNN_2</strain>
        <tissue evidence="5">Leaf</tissue>
    </source>
</reference>